<dbReference type="InterPro" id="IPR043502">
    <property type="entry name" value="DNA/RNA_pol_sf"/>
</dbReference>
<evidence type="ECO:0000313" key="2">
    <source>
        <dbReference type="EMBL" id="WVZ83412.1"/>
    </source>
</evidence>
<dbReference type="Proteomes" id="UP001341281">
    <property type="component" value="Chromosome 07"/>
</dbReference>
<dbReference type="CDD" id="cd01647">
    <property type="entry name" value="RT_LTR"/>
    <property type="match status" value="1"/>
</dbReference>
<accession>A0AAQ3X2R0</accession>
<dbReference type="Gene3D" id="3.10.10.10">
    <property type="entry name" value="HIV Type 1 Reverse Transcriptase, subunit A, domain 1"/>
    <property type="match status" value="1"/>
</dbReference>
<protein>
    <recommendedName>
        <fullName evidence="1">Reverse transcriptase domain-containing protein</fullName>
    </recommendedName>
</protein>
<evidence type="ECO:0000259" key="1">
    <source>
        <dbReference type="PROSITE" id="PS50878"/>
    </source>
</evidence>
<dbReference type="InterPro" id="IPR000477">
    <property type="entry name" value="RT_dom"/>
</dbReference>
<keyword evidence="3" id="KW-1185">Reference proteome</keyword>
<dbReference type="SUPFAM" id="SSF56672">
    <property type="entry name" value="DNA/RNA polymerases"/>
    <property type="match status" value="1"/>
</dbReference>
<name>A0AAQ3X2R0_PASNO</name>
<reference evidence="2 3" key="1">
    <citation type="submission" date="2024-02" db="EMBL/GenBank/DDBJ databases">
        <title>High-quality chromosome-scale genome assembly of Pensacola bahiagrass (Paspalum notatum Flugge var. saurae).</title>
        <authorList>
            <person name="Vega J.M."/>
            <person name="Podio M."/>
            <person name="Orjuela J."/>
            <person name="Siena L.A."/>
            <person name="Pessino S.C."/>
            <person name="Combes M.C."/>
            <person name="Mariac C."/>
            <person name="Albertini E."/>
            <person name="Pupilli F."/>
            <person name="Ortiz J.P.A."/>
            <person name="Leblanc O."/>
        </authorList>
    </citation>
    <scope>NUCLEOTIDE SEQUENCE [LARGE SCALE GENOMIC DNA]</scope>
    <source>
        <strain evidence="2">R1</strain>
        <tissue evidence="2">Leaf</tissue>
    </source>
</reference>
<feature type="domain" description="Reverse transcriptase" evidence="1">
    <location>
        <begin position="1"/>
        <end position="160"/>
    </location>
</feature>
<proteinExistence type="predicted"/>
<evidence type="ECO:0000313" key="3">
    <source>
        <dbReference type="Proteomes" id="UP001341281"/>
    </source>
</evidence>
<dbReference type="Pfam" id="PF00078">
    <property type="entry name" value="RVT_1"/>
    <property type="match status" value="1"/>
</dbReference>
<dbReference type="Gene3D" id="3.30.70.270">
    <property type="match status" value="1"/>
</dbReference>
<dbReference type="PROSITE" id="PS50878">
    <property type="entry name" value="RT_POL"/>
    <property type="match status" value="1"/>
</dbReference>
<dbReference type="EMBL" id="CP144751">
    <property type="protein sequence ID" value="WVZ83412.1"/>
    <property type="molecule type" value="Genomic_DNA"/>
</dbReference>
<organism evidence="2 3">
    <name type="scientific">Paspalum notatum var. saurae</name>
    <dbReference type="NCBI Taxonomy" id="547442"/>
    <lineage>
        <taxon>Eukaryota</taxon>
        <taxon>Viridiplantae</taxon>
        <taxon>Streptophyta</taxon>
        <taxon>Embryophyta</taxon>
        <taxon>Tracheophyta</taxon>
        <taxon>Spermatophyta</taxon>
        <taxon>Magnoliopsida</taxon>
        <taxon>Liliopsida</taxon>
        <taxon>Poales</taxon>
        <taxon>Poaceae</taxon>
        <taxon>PACMAD clade</taxon>
        <taxon>Panicoideae</taxon>
        <taxon>Andropogonodae</taxon>
        <taxon>Paspaleae</taxon>
        <taxon>Paspalinae</taxon>
        <taxon>Paspalum</taxon>
    </lineage>
</organism>
<dbReference type="InterPro" id="IPR053134">
    <property type="entry name" value="RNA-dir_DNA_polymerase"/>
</dbReference>
<dbReference type="AlphaFoldDB" id="A0AAQ3X2R0"/>
<dbReference type="PANTHER" id="PTHR24559:SF452">
    <property type="entry name" value="INTEGRASE CATALYTIC DOMAIN-CONTAINING PROTEIN"/>
    <property type="match status" value="1"/>
</dbReference>
<gene>
    <name evidence="2" type="ORF">U9M48_030562</name>
</gene>
<dbReference type="InterPro" id="IPR043128">
    <property type="entry name" value="Rev_trsase/Diguanyl_cyclase"/>
</dbReference>
<sequence length="203" mass="23096">MTKKKDASWRFCIDYRFLNAMTVKSKFPLPIIDEFLDELAQASWFTKLDQRSGFHQILVQAGEEYKTASLLTLYEFLVLPFGVTGGPGTFQKAMNITLAPLLRKCALVFLDDILIYSTSFEDHLIHIDKVLQLLSRDNWKVKLCKCTFAQQSIAYLSHVITAGHVSTDPSKIEAVAQWPSPSFQSPFHLSLAVLVRYRSLAYI</sequence>
<dbReference type="PANTHER" id="PTHR24559">
    <property type="entry name" value="TRANSPOSON TY3-I GAG-POL POLYPROTEIN"/>
    <property type="match status" value="1"/>
</dbReference>